<evidence type="ECO:0000256" key="2">
    <source>
        <dbReference type="ARBA" id="ARBA00023054"/>
    </source>
</evidence>
<feature type="coiled-coil region" evidence="3">
    <location>
        <begin position="15"/>
        <end position="42"/>
    </location>
</feature>
<dbReference type="OMA" id="DINSYEM"/>
<keyword evidence="5" id="KW-1185">Reference proteome</keyword>
<protein>
    <recommendedName>
        <fullName evidence="6">SH3 domain-binding protein 5 homolog</fullName>
    </recommendedName>
</protein>
<accession>T1JAY8</accession>
<organism evidence="4 5">
    <name type="scientific">Strigamia maritima</name>
    <name type="common">European centipede</name>
    <name type="synonym">Geophilus maritimus</name>
    <dbReference type="NCBI Taxonomy" id="126957"/>
    <lineage>
        <taxon>Eukaryota</taxon>
        <taxon>Metazoa</taxon>
        <taxon>Ecdysozoa</taxon>
        <taxon>Arthropoda</taxon>
        <taxon>Myriapoda</taxon>
        <taxon>Chilopoda</taxon>
        <taxon>Pleurostigmophora</taxon>
        <taxon>Geophilomorpha</taxon>
        <taxon>Linotaeniidae</taxon>
        <taxon>Strigamia</taxon>
    </lineage>
</organism>
<proteinExistence type="inferred from homology"/>
<dbReference type="PANTHER" id="PTHR19423:SF1">
    <property type="entry name" value="SH3 DOMAIN-BINDING PROTEIN 5"/>
    <property type="match status" value="1"/>
</dbReference>
<name>T1JAY8_STRMM</name>
<dbReference type="PANTHER" id="PTHR19423">
    <property type="entry name" value="SH3 DOMAIN-BINDING PROTEIN 5"/>
    <property type="match status" value="1"/>
</dbReference>
<evidence type="ECO:0000313" key="4">
    <source>
        <dbReference type="EnsemblMetazoa" id="SMAR010915-PA"/>
    </source>
</evidence>
<dbReference type="HOGENOM" id="CLU_043711_2_0_1"/>
<feature type="coiled-coil region" evidence="3">
    <location>
        <begin position="131"/>
        <end position="208"/>
    </location>
</feature>
<sequence>MSEPIDEDETLDPRIQIELEKLNTCADEINKLEKQFEDANSLFHTTFTLYSHKLKRLNKQISKSCIEKARPYYVAKELAKLAQIETQKAAVKFQRSVTAHESAKEAYTTAEKRFLNKQREFEFNPALQEMLNRIIIEVSETERKKASCEKEHERKAAEFVLPYFALKGTYLKELEVLKQRIEQLQITINEAKRNYAESLRNLEIISEEIHSCRLVRHPREPGVGAEKETLSQEMMDHVDGLVKNFKLQ</sequence>
<keyword evidence="2 3" id="KW-0175">Coiled coil</keyword>
<evidence type="ECO:0000313" key="5">
    <source>
        <dbReference type="Proteomes" id="UP000014500"/>
    </source>
</evidence>
<evidence type="ECO:0008006" key="6">
    <source>
        <dbReference type="Google" id="ProtNLM"/>
    </source>
</evidence>
<dbReference type="Pfam" id="PF05276">
    <property type="entry name" value="SH3BP5"/>
    <property type="match status" value="2"/>
</dbReference>
<evidence type="ECO:0000256" key="3">
    <source>
        <dbReference type="SAM" id="Coils"/>
    </source>
</evidence>
<dbReference type="AlphaFoldDB" id="T1JAY8"/>
<dbReference type="PhylomeDB" id="T1JAY8"/>
<dbReference type="InterPro" id="IPR007940">
    <property type="entry name" value="SH3BP5"/>
</dbReference>
<evidence type="ECO:0000256" key="1">
    <source>
        <dbReference type="ARBA" id="ARBA00007796"/>
    </source>
</evidence>
<reference evidence="4" key="2">
    <citation type="submission" date="2015-02" db="UniProtKB">
        <authorList>
            <consortium name="EnsemblMetazoa"/>
        </authorList>
    </citation>
    <scope>IDENTIFICATION</scope>
</reference>
<dbReference type="EnsemblMetazoa" id="SMAR010915-RA">
    <property type="protein sequence ID" value="SMAR010915-PA"/>
    <property type="gene ID" value="SMAR010915"/>
</dbReference>
<dbReference type="Proteomes" id="UP000014500">
    <property type="component" value="Unassembled WGS sequence"/>
</dbReference>
<dbReference type="EMBL" id="JH432007">
    <property type="status" value="NOT_ANNOTATED_CDS"/>
    <property type="molecule type" value="Genomic_DNA"/>
</dbReference>
<dbReference type="GO" id="GO:0004860">
    <property type="term" value="F:protein kinase inhibitor activity"/>
    <property type="evidence" value="ECO:0007669"/>
    <property type="project" value="TreeGrafter"/>
</dbReference>
<dbReference type="GO" id="GO:0005737">
    <property type="term" value="C:cytoplasm"/>
    <property type="evidence" value="ECO:0007669"/>
    <property type="project" value="TreeGrafter"/>
</dbReference>
<reference evidence="5" key="1">
    <citation type="submission" date="2011-05" db="EMBL/GenBank/DDBJ databases">
        <authorList>
            <person name="Richards S.R."/>
            <person name="Qu J."/>
            <person name="Jiang H."/>
            <person name="Jhangiani S.N."/>
            <person name="Agravi P."/>
            <person name="Goodspeed R."/>
            <person name="Gross S."/>
            <person name="Mandapat C."/>
            <person name="Jackson L."/>
            <person name="Mathew T."/>
            <person name="Pu L."/>
            <person name="Thornton R."/>
            <person name="Saada N."/>
            <person name="Wilczek-Boney K.B."/>
            <person name="Lee S."/>
            <person name="Kovar C."/>
            <person name="Wu Y."/>
            <person name="Scherer S.E."/>
            <person name="Worley K.C."/>
            <person name="Muzny D.M."/>
            <person name="Gibbs R."/>
        </authorList>
    </citation>
    <scope>NUCLEOTIDE SEQUENCE</scope>
    <source>
        <strain evidence="5">Brora</strain>
    </source>
</reference>
<dbReference type="GO" id="GO:0035556">
    <property type="term" value="P:intracellular signal transduction"/>
    <property type="evidence" value="ECO:0007669"/>
    <property type="project" value="InterPro"/>
</dbReference>
<comment type="similarity">
    <text evidence="1">Belongs to the SH3BP5 family.</text>
</comment>
<dbReference type="STRING" id="126957.T1JAY8"/>
<dbReference type="eggNOG" id="KOG2008">
    <property type="taxonomic scope" value="Eukaryota"/>
</dbReference>